<feature type="region of interest" description="Disordered" evidence="1">
    <location>
        <begin position="248"/>
        <end position="283"/>
    </location>
</feature>
<dbReference type="EMBL" id="AYKW01000015">
    <property type="protein sequence ID" value="PIL30228.1"/>
    <property type="molecule type" value="Genomic_DNA"/>
</dbReference>
<dbReference type="Proteomes" id="UP000230002">
    <property type="component" value="Unassembled WGS sequence"/>
</dbReference>
<keyword evidence="3" id="KW-1185">Reference proteome</keyword>
<name>A0A2G8S9H5_9APHY</name>
<feature type="region of interest" description="Disordered" evidence="1">
    <location>
        <begin position="74"/>
        <end position="127"/>
    </location>
</feature>
<feature type="region of interest" description="Disordered" evidence="1">
    <location>
        <begin position="1"/>
        <end position="28"/>
    </location>
</feature>
<feature type="compositionally biased region" description="Basic residues" evidence="1">
    <location>
        <begin position="16"/>
        <end position="28"/>
    </location>
</feature>
<evidence type="ECO:0000256" key="1">
    <source>
        <dbReference type="SAM" id="MobiDB-lite"/>
    </source>
</evidence>
<organism evidence="2 3">
    <name type="scientific">Ganoderma sinense ZZ0214-1</name>
    <dbReference type="NCBI Taxonomy" id="1077348"/>
    <lineage>
        <taxon>Eukaryota</taxon>
        <taxon>Fungi</taxon>
        <taxon>Dikarya</taxon>
        <taxon>Basidiomycota</taxon>
        <taxon>Agaricomycotina</taxon>
        <taxon>Agaricomycetes</taxon>
        <taxon>Polyporales</taxon>
        <taxon>Polyporaceae</taxon>
        <taxon>Ganoderma</taxon>
    </lineage>
</organism>
<accession>A0A2G8S9H5</accession>
<proteinExistence type="predicted"/>
<evidence type="ECO:0000313" key="2">
    <source>
        <dbReference type="EMBL" id="PIL30228.1"/>
    </source>
</evidence>
<dbReference type="AlphaFoldDB" id="A0A2G8S9H5"/>
<sequence length="283" mass="31172">MDGPRAPPNTQVPAPVRRHGYRTRHHPGKLGRWDAVAVAANVDDGHLDGHRRVMVGIKTARDTARDVLPRCRQEQAAEARRQEAGEGLDSFDDDDGRLDTTRRPSTRHQAQDKRCMSGDKPSMVTDLPGRHLRRAHEDPEDPADHDVVVLRPADENPQTRAMQTSGQRQTRRATLDGTALRIAGFTLAGEPATQMTLNTLRHTRKASAGIRAAAYTFPGAPRYLPVNLQRIVQAATHQMDRISETEKRTLATTSGHDQVDATHISGGRHQDAVTQRLPGGLPP</sequence>
<gene>
    <name evidence="2" type="ORF">GSI_07405</name>
</gene>
<feature type="compositionally biased region" description="Basic and acidic residues" evidence="1">
    <location>
        <begin position="74"/>
        <end position="84"/>
    </location>
</feature>
<protein>
    <submittedName>
        <fullName evidence="2">Uncharacterized protein</fullName>
    </submittedName>
</protein>
<reference evidence="2 3" key="1">
    <citation type="journal article" date="2015" name="Sci. Rep.">
        <title>Chromosome-level genome map provides insights into diverse defense mechanisms in the medicinal fungus Ganoderma sinense.</title>
        <authorList>
            <person name="Zhu Y."/>
            <person name="Xu J."/>
            <person name="Sun C."/>
            <person name="Zhou S."/>
            <person name="Xu H."/>
            <person name="Nelson D.R."/>
            <person name="Qian J."/>
            <person name="Song J."/>
            <person name="Luo H."/>
            <person name="Xiang L."/>
            <person name="Li Y."/>
            <person name="Xu Z."/>
            <person name="Ji A."/>
            <person name="Wang L."/>
            <person name="Lu S."/>
            <person name="Hayward A."/>
            <person name="Sun W."/>
            <person name="Li X."/>
            <person name="Schwartz D.C."/>
            <person name="Wang Y."/>
            <person name="Chen S."/>
        </authorList>
    </citation>
    <scope>NUCLEOTIDE SEQUENCE [LARGE SCALE GENOMIC DNA]</scope>
    <source>
        <strain evidence="2 3">ZZ0214-1</strain>
    </source>
</reference>
<comment type="caution">
    <text evidence="2">The sequence shown here is derived from an EMBL/GenBank/DDBJ whole genome shotgun (WGS) entry which is preliminary data.</text>
</comment>
<evidence type="ECO:0000313" key="3">
    <source>
        <dbReference type="Proteomes" id="UP000230002"/>
    </source>
</evidence>